<dbReference type="SUPFAM" id="SSF52374">
    <property type="entry name" value="Nucleotidylyl transferase"/>
    <property type="match status" value="1"/>
</dbReference>
<dbReference type="PANTHER" id="PTHR43793:SF1">
    <property type="entry name" value="FAD SYNTHASE"/>
    <property type="match status" value="1"/>
</dbReference>
<dbReference type="Pfam" id="PF01467">
    <property type="entry name" value="CTP_transf_like"/>
    <property type="match status" value="1"/>
</dbReference>
<dbReference type="PANTHER" id="PTHR43793">
    <property type="entry name" value="FAD SYNTHASE"/>
    <property type="match status" value="1"/>
</dbReference>
<evidence type="ECO:0000259" key="3">
    <source>
        <dbReference type="Pfam" id="PF01467"/>
    </source>
</evidence>
<dbReference type="RefSeq" id="WP_210205854.1">
    <property type="nucleotide sequence ID" value="NZ_QGTR01000004.1"/>
</dbReference>
<organism evidence="4 5">
    <name type="scientific">Hoeflea marina</name>
    <dbReference type="NCBI Taxonomy" id="274592"/>
    <lineage>
        <taxon>Bacteria</taxon>
        <taxon>Pseudomonadati</taxon>
        <taxon>Pseudomonadota</taxon>
        <taxon>Alphaproteobacteria</taxon>
        <taxon>Hyphomicrobiales</taxon>
        <taxon>Rhizobiaceae</taxon>
        <taxon>Hoeflea</taxon>
    </lineage>
</organism>
<evidence type="ECO:0000256" key="2">
    <source>
        <dbReference type="ARBA" id="ARBA00022695"/>
    </source>
</evidence>
<evidence type="ECO:0000256" key="1">
    <source>
        <dbReference type="ARBA" id="ARBA00022679"/>
    </source>
</evidence>
<keyword evidence="1 4" id="KW-0808">Transferase</keyword>
<feature type="domain" description="Cytidyltransferase-like" evidence="3">
    <location>
        <begin position="237"/>
        <end position="350"/>
    </location>
</feature>
<dbReference type="NCBIfam" id="TIGR00125">
    <property type="entry name" value="cyt_tran_rel"/>
    <property type="match status" value="1"/>
</dbReference>
<comment type="caution">
    <text evidence="4">The sequence shown here is derived from an EMBL/GenBank/DDBJ whole genome shotgun (WGS) entry which is preliminary data.</text>
</comment>
<dbReference type="Proteomes" id="UP000246352">
    <property type="component" value="Unassembled WGS sequence"/>
</dbReference>
<gene>
    <name evidence="4" type="ORF">DFR52_10448</name>
</gene>
<dbReference type="GO" id="GO:0016779">
    <property type="term" value="F:nucleotidyltransferase activity"/>
    <property type="evidence" value="ECO:0007669"/>
    <property type="project" value="UniProtKB-KW"/>
</dbReference>
<dbReference type="InterPro" id="IPR014729">
    <property type="entry name" value="Rossmann-like_a/b/a_fold"/>
</dbReference>
<dbReference type="Gene3D" id="3.40.50.620">
    <property type="entry name" value="HUPs"/>
    <property type="match status" value="1"/>
</dbReference>
<dbReference type="AlphaFoldDB" id="A0A317PJM4"/>
<keyword evidence="5" id="KW-1185">Reference proteome</keyword>
<evidence type="ECO:0000313" key="5">
    <source>
        <dbReference type="Proteomes" id="UP000246352"/>
    </source>
</evidence>
<dbReference type="EMBL" id="QGTR01000004">
    <property type="protein sequence ID" value="PWV98759.1"/>
    <property type="molecule type" value="Genomic_DNA"/>
</dbReference>
<protein>
    <submittedName>
        <fullName evidence="4">Glycerol-3-phosphate cytidylyltransferase</fullName>
    </submittedName>
</protein>
<evidence type="ECO:0000313" key="4">
    <source>
        <dbReference type="EMBL" id="PWV98759.1"/>
    </source>
</evidence>
<name>A0A317PJM4_9HYPH</name>
<keyword evidence="2 4" id="KW-0548">Nucleotidyltransferase</keyword>
<sequence length="369" mass="42266">MYSYTFPESFIEPARADVHKMISNHFVARHQPPLDIRPLDPFNPRISLERAAGLLSRALASGVPADWWIGVGTALGLARERGFIEGDTDIDIRIGLAYAGKDAAFAYAREIVDRFEANGFRLIRETFWNGLLMQTAFADETNDGVIVDIYYFYSGIYEEVFVNFNEHGFRRKPERLVRNKSRVTWPGHPEIGVYVPSPVEDYLEWRFGPEWRIKKKNSELGPIDTKCIEKLPLATVLTYGTFDLFHFGHKRLLNRARALGDQLVVGVVSDALCRVKGKSPWQNEDRRAEAVRRFPGVDMVFIQRTLDQKEFDIDRYGASFLVVGDDWANHPRFEAVRNYHGVELVYLPRTPLISTALKKIFLPKPSATR</sequence>
<proteinExistence type="predicted"/>
<accession>A0A317PJM4</accession>
<dbReference type="InterPro" id="IPR004821">
    <property type="entry name" value="Cyt_trans-like"/>
</dbReference>
<dbReference type="InterPro" id="IPR050385">
    <property type="entry name" value="Archaeal_FAD_synthase"/>
</dbReference>
<reference evidence="4 5" key="1">
    <citation type="submission" date="2018-05" db="EMBL/GenBank/DDBJ databases">
        <title>Genomic Encyclopedia of Type Strains, Phase IV (KMG-IV): sequencing the most valuable type-strain genomes for metagenomic binning, comparative biology and taxonomic classification.</title>
        <authorList>
            <person name="Goeker M."/>
        </authorList>
    </citation>
    <scope>NUCLEOTIDE SEQUENCE [LARGE SCALE GENOMIC DNA]</scope>
    <source>
        <strain evidence="4 5">DSM 16791</strain>
    </source>
</reference>